<protein>
    <submittedName>
        <fullName evidence="1">Uncharacterized protein</fullName>
    </submittedName>
</protein>
<dbReference type="RefSeq" id="WP_343053318.1">
    <property type="nucleotide sequence ID" value="NZ_JACIJJ010000007.1"/>
</dbReference>
<dbReference type="Proteomes" id="UP000557739">
    <property type="component" value="Unassembled WGS sequence"/>
</dbReference>
<reference evidence="1 2" key="1">
    <citation type="submission" date="2020-08" db="EMBL/GenBank/DDBJ databases">
        <title>Genomic Encyclopedia of Type Strains, Phase IV (KMG-IV): sequencing the most valuable type-strain genomes for metagenomic binning, comparative biology and taxonomic classification.</title>
        <authorList>
            <person name="Goeker M."/>
        </authorList>
    </citation>
    <scope>NUCLEOTIDE SEQUENCE [LARGE SCALE GENOMIC DNA]</scope>
    <source>
        <strain evidence="1 2">DSM 27244</strain>
    </source>
</reference>
<dbReference type="Pfam" id="PF20561">
    <property type="entry name" value="DUF6771"/>
    <property type="match status" value="1"/>
</dbReference>
<dbReference type="InterPro" id="IPR046662">
    <property type="entry name" value="DUF6771"/>
</dbReference>
<accession>A0A7W9EKV7</accession>
<gene>
    <name evidence="1" type="ORF">FHR19_003401</name>
</gene>
<evidence type="ECO:0000313" key="2">
    <source>
        <dbReference type="Proteomes" id="UP000557739"/>
    </source>
</evidence>
<evidence type="ECO:0000313" key="1">
    <source>
        <dbReference type="EMBL" id="MBB5700021.1"/>
    </source>
</evidence>
<sequence>MSNRSYYVLFKRMERIDTTRLRAAILHAPGWARVGITMPDERLRERAATALVEAIVDELEPGERRDPRQISLAL</sequence>
<dbReference type="EMBL" id="JACIJJ010000007">
    <property type="protein sequence ID" value="MBB5700021.1"/>
    <property type="molecule type" value="Genomic_DNA"/>
</dbReference>
<keyword evidence="2" id="KW-1185">Reference proteome</keyword>
<organism evidence="1 2">
    <name type="scientific">Sphingomonas yantingensis</name>
    <dbReference type="NCBI Taxonomy" id="1241761"/>
    <lineage>
        <taxon>Bacteria</taxon>
        <taxon>Pseudomonadati</taxon>
        <taxon>Pseudomonadota</taxon>
        <taxon>Alphaproteobacteria</taxon>
        <taxon>Sphingomonadales</taxon>
        <taxon>Sphingomonadaceae</taxon>
        <taxon>Sphingomonas</taxon>
    </lineage>
</organism>
<proteinExistence type="predicted"/>
<dbReference type="AlphaFoldDB" id="A0A7W9EKV7"/>
<comment type="caution">
    <text evidence="1">The sequence shown here is derived from an EMBL/GenBank/DDBJ whole genome shotgun (WGS) entry which is preliminary data.</text>
</comment>
<name>A0A7W9EKV7_9SPHN</name>